<dbReference type="Gene3D" id="3.30.450.20">
    <property type="entry name" value="PAS domain"/>
    <property type="match status" value="1"/>
</dbReference>
<dbReference type="CDD" id="cd12912">
    <property type="entry name" value="PDC2_MCP_like"/>
    <property type="match status" value="1"/>
</dbReference>
<dbReference type="SUPFAM" id="SSF81606">
    <property type="entry name" value="PP2C-like"/>
    <property type="match status" value="1"/>
</dbReference>
<gene>
    <name evidence="10" type="ORF">ASZ90_015224</name>
</gene>
<dbReference type="InterPro" id="IPR001932">
    <property type="entry name" value="PPM-type_phosphatase-like_dom"/>
</dbReference>
<feature type="transmembrane region" description="Helical" evidence="7">
    <location>
        <begin position="197"/>
        <end position="220"/>
    </location>
</feature>
<dbReference type="PANTHER" id="PTHR43156">
    <property type="entry name" value="STAGE II SPORULATION PROTEIN E-RELATED"/>
    <property type="match status" value="1"/>
</dbReference>
<dbReference type="InterPro" id="IPR003660">
    <property type="entry name" value="HAMP_dom"/>
</dbReference>
<keyword evidence="6 7" id="KW-0472">Membrane</keyword>
<dbReference type="EMBL" id="LNQE01001585">
    <property type="protein sequence ID" value="KUG15129.1"/>
    <property type="molecule type" value="Genomic_DNA"/>
</dbReference>
<feature type="domain" description="PPM-type phosphatase" evidence="9">
    <location>
        <begin position="306"/>
        <end position="521"/>
    </location>
</feature>
<dbReference type="GO" id="GO:0005886">
    <property type="term" value="C:plasma membrane"/>
    <property type="evidence" value="ECO:0007669"/>
    <property type="project" value="UniProtKB-SubCell"/>
</dbReference>
<proteinExistence type="predicted"/>
<dbReference type="Pfam" id="PF07228">
    <property type="entry name" value="SpoIIE"/>
    <property type="match status" value="1"/>
</dbReference>
<dbReference type="PANTHER" id="PTHR43156:SF2">
    <property type="entry name" value="STAGE II SPORULATION PROTEIN E"/>
    <property type="match status" value="1"/>
</dbReference>
<evidence type="ECO:0000256" key="6">
    <source>
        <dbReference type="ARBA" id="ARBA00023136"/>
    </source>
</evidence>
<dbReference type="SUPFAM" id="SSF103190">
    <property type="entry name" value="Sensory domain-like"/>
    <property type="match status" value="1"/>
</dbReference>
<organism evidence="10">
    <name type="scientific">hydrocarbon metagenome</name>
    <dbReference type="NCBI Taxonomy" id="938273"/>
    <lineage>
        <taxon>unclassified sequences</taxon>
        <taxon>metagenomes</taxon>
        <taxon>ecological metagenomes</taxon>
    </lineage>
</organism>
<dbReference type="SUPFAM" id="SSF158472">
    <property type="entry name" value="HAMP domain-like"/>
    <property type="match status" value="1"/>
</dbReference>
<evidence type="ECO:0000313" key="10">
    <source>
        <dbReference type="EMBL" id="KUG15129.1"/>
    </source>
</evidence>
<reference evidence="10" key="1">
    <citation type="journal article" date="2015" name="Proc. Natl. Acad. Sci. U.S.A.">
        <title>Networks of energetic and metabolic interactions define dynamics in microbial communities.</title>
        <authorList>
            <person name="Embree M."/>
            <person name="Liu J.K."/>
            <person name="Al-Bassam M.M."/>
            <person name="Zengler K."/>
        </authorList>
    </citation>
    <scope>NUCLEOTIDE SEQUENCE</scope>
</reference>
<dbReference type="SMART" id="SM00304">
    <property type="entry name" value="HAMP"/>
    <property type="match status" value="1"/>
</dbReference>
<dbReference type="GO" id="GO:0016791">
    <property type="term" value="F:phosphatase activity"/>
    <property type="evidence" value="ECO:0007669"/>
    <property type="project" value="TreeGrafter"/>
</dbReference>
<sequence length="522" mass="56688">MDASFDPRLRGWFTDAKDRGGLTWSEPYVDLLGHGLMMTCSKPVADPGRGWLWVVGADVTVETINKNIIGTQVGDRGYAMLIDQQGNVITRPGLSSGDMRWDESFVTENLLASSNPDLVAVAREMVAGREGVGRVSFEDGDRFIAYAPVKSVNWSVGVVIPVDEVIAPALATRESILDASADTAIHITRQQETMRTIFIGAFVILLAAVIVLTLIFSGFLTRPLEELKRGSEAIGKGDLDYAVEVHTGDEFEDLGRSFNRMAADLKEHIRTLRITTAERERIQKELEIARGIQQSFLPDAAPRIPGMDLEGFNLPAAEVGGDFYDFIPVGEASWGLVIADVSGKGVPAALFMALSRTLIRASATRNPDPVVSIREANRSICLDASTSMFVTLFYAILDSRKKTLTFVNAGHNPPLLFGSGSERVTLLKARGIALGVIDEVDLESVEVQLSPGDVLVLYTDGVTEATDDQDQEYGLERLSALVSASRDLPATGIIDAIVRDVTAFAGIRPQFDDITLMVLKVK</sequence>
<comment type="caution">
    <text evidence="10">The sequence shown here is derived from an EMBL/GenBank/DDBJ whole genome shotgun (WGS) entry which is preliminary data.</text>
</comment>
<dbReference type="CDD" id="cd06225">
    <property type="entry name" value="HAMP"/>
    <property type="match status" value="1"/>
</dbReference>
<evidence type="ECO:0000259" key="8">
    <source>
        <dbReference type="PROSITE" id="PS50885"/>
    </source>
</evidence>
<evidence type="ECO:0000256" key="1">
    <source>
        <dbReference type="ARBA" id="ARBA00004651"/>
    </source>
</evidence>
<dbReference type="Pfam" id="PF02743">
    <property type="entry name" value="dCache_1"/>
    <property type="match status" value="1"/>
</dbReference>
<keyword evidence="3 7" id="KW-0812">Transmembrane</keyword>
<dbReference type="AlphaFoldDB" id="A0A0W8F2Q4"/>
<evidence type="ECO:0000256" key="7">
    <source>
        <dbReference type="SAM" id="Phobius"/>
    </source>
</evidence>
<comment type="subcellular location">
    <subcellularLocation>
        <location evidence="1">Cell membrane</location>
        <topology evidence="1">Multi-pass membrane protein</topology>
    </subcellularLocation>
</comment>
<accession>A0A0W8F2Q4</accession>
<dbReference type="InterPro" id="IPR052016">
    <property type="entry name" value="Bact_Sigma-Reg"/>
</dbReference>
<dbReference type="CDD" id="cd12913">
    <property type="entry name" value="PDC1_MCP_like"/>
    <property type="match status" value="1"/>
</dbReference>
<dbReference type="PROSITE" id="PS51746">
    <property type="entry name" value="PPM_2"/>
    <property type="match status" value="1"/>
</dbReference>
<evidence type="ECO:0000256" key="3">
    <source>
        <dbReference type="ARBA" id="ARBA00022692"/>
    </source>
</evidence>
<keyword evidence="5 7" id="KW-1133">Transmembrane helix</keyword>
<dbReference type="GO" id="GO:0007165">
    <property type="term" value="P:signal transduction"/>
    <property type="evidence" value="ECO:0007669"/>
    <property type="project" value="InterPro"/>
</dbReference>
<evidence type="ECO:0000256" key="5">
    <source>
        <dbReference type="ARBA" id="ARBA00022989"/>
    </source>
</evidence>
<evidence type="ECO:0000259" key="9">
    <source>
        <dbReference type="PROSITE" id="PS51746"/>
    </source>
</evidence>
<dbReference type="PROSITE" id="PS50885">
    <property type="entry name" value="HAMP"/>
    <property type="match status" value="1"/>
</dbReference>
<name>A0A0W8F2Q4_9ZZZZ</name>
<feature type="domain" description="HAMP" evidence="8">
    <location>
        <begin position="218"/>
        <end position="270"/>
    </location>
</feature>
<keyword evidence="2" id="KW-1003">Cell membrane</keyword>
<dbReference type="Gene3D" id="6.10.340.10">
    <property type="match status" value="1"/>
</dbReference>
<dbReference type="Pfam" id="PF00672">
    <property type="entry name" value="HAMP"/>
    <property type="match status" value="1"/>
</dbReference>
<dbReference type="Gene3D" id="3.60.40.10">
    <property type="entry name" value="PPM-type phosphatase domain"/>
    <property type="match status" value="1"/>
</dbReference>
<keyword evidence="4" id="KW-0378">Hydrolase</keyword>
<dbReference type="InterPro" id="IPR033479">
    <property type="entry name" value="dCache_1"/>
</dbReference>
<evidence type="ECO:0000256" key="2">
    <source>
        <dbReference type="ARBA" id="ARBA00022475"/>
    </source>
</evidence>
<evidence type="ECO:0000256" key="4">
    <source>
        <dbReference type="ARBA" id="ARBA00022801"/>
    </source>
</evidence>
<dbReference type="SMART" id="SM00331">
    <property type="entry name" value="PP2C_SIG"/>
    <property type="match status" value="1"/>
</dbReference>
<protein>
    <submittedName>
        <fullName evidence="10">Serine phosphatase rsbu, regulator of sigma subunit</fullName>
    </submittedName>
</protein>
<dbReference type="InterPro" id="IPR036457">
    <property type="entry name" value="PPM-type-like_dom_sf"/>
</dbReference>
<dbReference type="InterPro" id="IPR029151">
    <property type="entry name" value="Sensor-like_sf"/>
</dbReference>